<name>A0AAD5N8L7_PARTN</name>
<dbReference type="AlphaFoldDB" id="A0AAD5N8L7"/>
<feature type="compositionally biased region" description="Basic and acidic residues" evidence="1">
    <location>
        <begin position="23"/>
        <end position="49"/>
    </location>
</feature>
<evidence type="ECO:0000313" key="2">
    <source>
        <dbReference type="EMBL" id="KAJ1363226.1"/>
    </source>
</evidence>
<proteinExistence type="predicted"/>
<sequence>METDAVTPSDPVSDVLDASDSMTSEKAELEKQAPKDGSAKKELSDKSGAQDDEDRNPIKRSAKQTMKDVGSEIADFYDPNEDDENEIWMQKQHTRTTGMESKNCGKRSKAAY</sequence>
<gene>
    <name evidence="2" type="ORF">KIN20_023046</name>
</gene>
<feature type="region of interest" description="Disordered" evidence="1">
    <location>
        <begin position="1"/>
        <end position="112"/>
    </location>
</feature>
<evidence type="ECO:0000313" key="3">
    <source>
        <dbReference type="Proteomes" id="UP001196413"/>
    </source>
</evidence>
<evidence type="ECO:0000256" key="1">
    <source>
        <dbReference type="SAM" id="MobiDB-lite"/>
    </source>
</evidence>
<accession>A0AAD5N8L7</accession>
<dbReference type="EMBL" id="JAHQIW010004643">
    <property type="protein sequence ID" value="KAJ1363226.1"/>
    <property type="molecule type" value="Genomic_DNA"/>
</dbReference>
<comment type="caution">
    <text evidence="2">The sequence shown here is derived from an EMBL/GenBank/DDBJ whole genome shotgun (WGS) entry which is preliminary data.</text>
</comment>
<protein>
    <submittedName>
        <fullName evidence="2">Uncharacterized protein</fullName>
    </submittedName>
</protein>
<organism evidence="2 3">
    <name type="scientific">Parelaphostrongylus tenuis</name>
    <name type="common">Meningeal worm</name>
    <dbReference type="NCBI Taxonomy" id="148309"/>
    <lineage>
        <taxon>Eukaryota</taxon>
        <taxon>Metazoa</taxon>
        <taxon>Ecdysozoa</taxon>
        <taxon>Nematoda</taxon>
        <taxon>Chromadorea</taxon>
        <taxon>Rhabditida</taxon>
        <taxon>Rhabditina</taxon>
        <taxon>Rhabditomorpha</taxon>
        <taxon>Strongyloidea</taxon>
        <taxon>Metastrongylidae</taxon>
        <taxon>Parelaphostrongylus</taxon>
    </lineage>
</organism>
<dbReference type="Proteomes" id="UP001196413">
    <property type="component" value="Unassembled WGS sequence"/>
</dbReference>
<reference evidence="2" key="1">
    <citation type="submission" date="2021-06" db="EMBL/GenBank/DDBJ databases">
        <title>Parelaphostrongylus tenuis whole genome reference sequence.</title>
        <authorList>
            <person name="Garwood T.J."/>
            <person name="Larsen P.A."/>
            <person name="Fountain-Jones N.M."/>
            <person name="Garbe J.R."/>
            <person name="Macchietto M.G."/>
            <person name="Kania S.A."/>
            <person name="Gerhold R.W."/>
            <person name="Richards J.E."/>
            <person name="Wolf T.M."/>
        </authorList>
    </citation>
    <scope>NUCLEOTIDE SEQUENCE</scope>
    <source>
        <strain evidence="2">MNPRO001-30</strain>
        <tissue evidence="2">Meninges</tissue>
    </source>
</reference>
<keyword evidence="3" id="KW-1185">Reference proteome</keyword>